<protein>
    <submittedName>
        <fullName evidence="2">MedDCM-OCT-S40-C8-cds28</fullName>
    </submittedName>
</protein>
<feature type="transmembrane region" description="Helical" evidence="1">
    <location>
        <begin position="137"/>
        <end position="159"/>
    </location>
</feature>
<feature type="transmembrane region" description="Helical" evidence="1">
    <location>
        <begin position="198"/>
        <end position="215"/>
    </location>
</feature>
<feature type="transmembrane region" description="Helical" evidence="1">
    <location>
        <begin position="6"/>
        <end position="25"/>
    </location>
</feature>
<keyword evidence="1" id="KW-0472">Membrane</keyword>
<feature type="transmembrane region" description="Helical" evidence="1">
    <location>
        <begin position="93"/>
        <end position="110"/>
    </location>
</feature>
<name>S5DLJ9_9ACTN</name>
<sequence>MDIVLGSIASVIGVGFSIELFLKSIRGKKAYIISWTVAVLMYTVATIALVSGLFTGWNYLNFGIFYFFGGITNVPAFGIGSAYLIFDKNKVNVVSGLYVLFVIGAAYSMFTSGIPDFSNINGIPEGRQLYEISGPRMWAILGNSLGSISLVGIAMYSIFKFRRVNEDLVTTNVLIVVGAFSPALSGVLLALGDGASKTLSLLVGMFLIYLGYRVSQRPKI</sequence>
<evidence type="ECO:0000256" key="1">
    <source>
        <dbReference type="SAM" id="Phobius"/>
    </source>
</evidence>
<keyword evidence="1" id="KW-1133">Transmembrane helix</keyword>
<keyword evidence="1" id="KW-0812">Transmembrane</keyword>
<dbReference type="EMBL" id="KC811141">
    <property type="protein sequence ID" value="AGQ19751.1"/>
    <property type="molecule type" value="Genomic_DNA"/>
</dbReference>
<feature type="transmembrane region" description="Helical" evidence="1">
    <location>
        <begin position="32"/>
        <end position="57"/>
    </location>
</feature>
<organism evidence="2">
    <name type="scientific">Candidatus Actinomarina minuta</name>
    <dbReference type="NCBI Taxonomy" id="1389454"/>
    <lineage>
        <taxon>Bacteria</taxon>
        <taxon>Bacillati</taxon>
        <taxon>Actinomycetota</taxon>
        <taxon>Actinomycetes</taxon>
        <taxon>Candidatus Actinomarinidae</taxon>
        <taxon>Candidatus Actinomarinales</taxon>
        <taxon>Candidatus Actinomarineae</taxon>
        <taxon>Candidatus Actinomarinaceae</taxon>
        <taxon>Candidatus Actinomarina</taxon>
    </lineage>
</organism>
<dbReference type="AlphaFoldDB" id="S5DLJ9"/>
<feature type="transmembrane region" description="Helical" evidence="1">
    <location>
        <begin position="63"/>
        <end position="86"/>
    </location>
</feature>
<proteinExistence type="predicted"/>
<reference evidence="2" key="1">
    <citation type="journal article" date="2013" name="Sci. Rep.">
        <title>Metagenomics uncovers a new group of low GC and ultra-small marine Actinobacteria.</title>
        <authorList>
            <person name="Ghai R."/>
            <person name="Mizuno C.M."/>
            <person name="Picazo A."/>
            <person name="Camacho A."/>
            <person name="Rodriguez-Valera F."/>
        </authorList>
    </citation>
    <scope>NUCLEOTIDE SEQUENCE</scope>
</reference>
<feature type="transmembrane region" description="Helical" evidence="1">
    <location>
        <begin position="171"/>
        <end position="192"/>
    </location>
</feature>
<accession>S5DLJ9</accession>
<evidence type="ECO:0000313" key="2">
    <source>
        <dbReference type="EMBL" id="AGQ19751.1"/>
    </source>
</evidence>